<dbReference type="RefSeq" id="WP_081197754.1">
    <property type="nucleotide sequence ID" value="NZ_FOCZ01000008.1"/>
</dbReference>
<reference evidence="3" key="1">
    <citation type="submission" date="2016-04" db="EMBL/GenBank/DDBJ databases">
        <authorList>
            <person name="Chen L."/>
            <person name="Zhuang W."/>
            <person name="Wang G."/>
        </authorList>
    </citation>
    <scope>NUCLEOTIDE SEQUENCE [LARGE SCALE GENOMIC DNA]</scope>
    <source>
        <strain evidence="3">17621</strain>
    </source>
</reference>
<dbReference type="EMBL" id="LVXG01000006">
    <property type="protein sequence ID" value="OQP53409.1"/>
    <property type="molecule type" value="Genomic_DNA"/>
</dbReference>
<feature type="domain" description="3-keto-alpha-glucoside-1,2-lyase/3-keto-2-hydroxy-glucal hydratase" evidence="1">
    <location>
        <begin position="30"/>
        <end position="249"/>
    </location>
</feature>
<dbReference type="GO" id="GO:0016787">
    <property type="term" value="F:hydrolase activity"/>
    <property type="evidence" value="ECO:0007669"/>
    <property type="project" value="UniProtKB-KW"/>
</dbReference>
<dbReference type="Proteomes" id="UP000192610">
    <property type="component" value="Unassembled WGS sequence"/>
</dbReference>
<dbReference type="PROSITE" id="PS51257">
    <property type="entry name" value="PROKAR_LIPOPROTEIN"/>
    <property type="match status" value="1"/>
</dbReference>
<dbReference type="InterPro" id="IPR010496">
    <property type="entry name" value="AL/BT2_dom"/>
</dbReference>
<keyword evidence="2" id="KW-0378">Hydrolase</keyword>
<protein>
    <submittedName>
        <fullName evidence="2">Glycosyl hydrolase</fullName>
    </submittedName>
</protein>
<evidence type="ECO:0000313" key="2">
    <source>
        <dbReference type="EMBL" id="OQP53409.1"/>
    </source>
</evidence>
<comment type="caution">
    <text evidence="2">The sequence shown here is derived from an EMBL/GenBank/DDBJ whole genome shotgun (WGS) entry which is preliminary data.</text>
</comment>
<name>A0A1V9F4U3_9BACT</name>
<dbReference type="OrthoDB" id="929868at2"/>
<proteinExistence type="predicted"/>
<evidence type="ECO:0000313" key="3">
    <source>
        <dbReference type="Proteomes" id="UP000192610"/>
    </source>
</evidence>
<evidence type="ECO:0000259" key="1">
    <source>
        <dbReference type="Pfam" id="PF06439"/>
    </source>
</evidence>
<dbReference type="Gene3D" id="2.60.120.560">
    <property type="entry name" value="Exo-inulinase, domain 1"/>
    <property type="match status" value="1"/>
</dbReference>
<sequence>MHKIISFALGIVVLVSCHTSKQATGKNNDGFVRIFDGKTLTNWVGDPTYWRVDSGCLVGVVTPETLLKRNSFIIYQGNMPDDFELTCEYKVSAKGNSGINYRSEKMTDAPNALRGYQADLNGPNTYTGSNYEERKRTTLASQGEKTIIPTIQINPDSLQSQIKNNQWIPKQVVETLGNPAELKAAIKVDDWNQYRIVVKGNHLQHYINGVLMSDVTDNDTINRRFSGYLGVQVHVGPPMRIAFRDIQVKKL</sequence>
<dbReference type="AlphaFoldDB" id="A0A1V9F4U3"/>
<dbReference type="Pfam" id="PF06439">
    <property type="entry name" value="3keto-disac_hyd"/>
    <property type="match status" value="1"/>
</dbReference>
<gene>
    <name evidence="2" type="ORF">A4H97_23455</name>
</gene>
<keyword evidence="3" id="KW-1185">Reference proteome</keyword>
<dbReference type="STRING" id="354355.SAMN05660816_04510"/>
<organism evidence="2 3">
    <name type="scientific">Niastella yeongjuensis</name>
    <dbReference type="NCBI Taxonomy" id="354355"/>
    <lineage>
        <taxon>Bacteria</taxon>
        <taxon>Pseudomonadati</taxon>
        <taxon>Bacteroidota</taxon>
        <taxon>Chitinophagia</taxon>
        <taxon>Chitinophagales</taxon>
        <taxon>Chitinophagaceae</taxon>
        <taxon>Niastella</taxon>
    </lineage>
</organism>
<accession>A0A1V9F4U3</accession>